<keyword evidence="2" id="KW-0449">Lipoprotein</keyword>
<organism evidence="2 3">
    <name type="scientific">Hyphomonas polymorpha PS728</name>
    <dbReference type="NCBI Taxonomy" id="1280954"/>
    <lineage>
        <taxon>Bacteria</taxon>
        <taxon>Pseudomonadati</taxon>
        <taxon>Pseudomonadota</taxon>
        <taxon>Alphaproteobacteria</taxon>
        <taxon>Hyphomonadales</taxon>
        <taxon>Hyphomonadaceae</taxon>
        <taxon>Hyphomonas</taxon>
    </lineage>
</organism>
<reference evidence="2 3" key="1">
    <citation type="journal article" date="2014" name="Antonie Van Leeuwenhoek">
        <title>Hyphomonas beringensis sp. nov. and Hyphomonas chukchiensis sp. nov., isolated from surface seawater of the Bering Sea and Chukchi Sea.</title>
        <authorList>
            <person name="Li C."/>
            <person name="Lai Q."/>
            <person name="Li G."/>
            <person name="Dong C."/>
            <person name="Wang J."/>
            <person name="Liao Y."/>
            <person name="Shao Z."/>
        </authorList>
    </citation>
    <scope>NUCLEOTIDE SEQUENCE [LARGE SCALE GENOMIC DNA]</scope>
    <source>
        <strain evidence="2 3">PS728</strain>
    </source>
</reference>
<dbReference type="EMBL" id="ARYM01000031">
    <property type="protein sequence ID" value="KCZ96880.1"/>
    <property type="molecule type" value="Genomic_DNA"/>
</dbReference>
<evidence type="ECO:0000256" key="1">
    <source>
        <dbReference type="SAM" id="MobiDB-lite"/>
    </source>
</evidence>
<sequence length="276" mass="29748">MRFGWILSAALFVAACGQSDVSAPAGPEAAPGAEMPVEGAAGESAAPAAAPTTDYAALSGYDGNWFLSPGWPGEYPPGFAVLDADVRVPARARPNPTDPQDVTCLLPQYANYQLWNNARNKADDLDYFVATKKLPVTVLEDTEVEFVGDAGIEKLALKAGDQLTYLRYIGEGFTVMSFNGREFDINEGELREITDIGAIENEEDLWVRVTCLGGKQAWLLFDEVVLEKGVYPSPITGYGEAHDILPDEVETVRAMMSPEAFGLDPTAQSIEPPPVE</sequence>
<proteinExistence type="predicted"/>
<accession>A0A062VEH5</accession>
<comment type="caution">
    <text evidence="2">The sequence shown here is derived from an EMBL/GenBank/DDBJ whole genome shotgun (WGS) entry which is preliminary data.</text>
</comment>
<dbReference type="RefSeq" id="WP_051612789.1">
    <property type="nucleotide sequence ID" value="NZ_ARYM01000031.1"/>
</dbReference>
<evidence type="ECO:0000313" key="2">
    <source>
        <dbReference type="EMBL" id="KCZ96880.1"/>
    </source>
</evidence>
<evidence type="ECO:0000313" key="3">
    <source>
        <dbReference type="Proteomes" id="UP000027100"/>
    </source>
</evidence>
<dbReference type="PATRIC" id="fig|1280954.3.peg.3590"/>
<dbReference type="AlphaFoldDB" id="A0A062VEH5"/>
<dbReference type="Proteomes" id="UP000027100">
    <property type="component" value="Unassembled WGS sequence"/>
</dbReference>
<feature type="region of interest" description="Disordered" evidence="1">
    <location>
        <begin position="23"/>
        <end position="48"/>
    </location>
</feature>
<gene>
    <name evidence="2" type="ORF">HPO_17816</name>
</gene>
<dbReference type="OrthoDB" id="7618452at2"/>
<dbReference type="PROSITE" id="PS51257">
    <property type="entry name" value="PROKAR_LIPOPROTEIN"/>
    <property type="match status" value="1"/>
</dbReference>
<protein>
    <submittedName>
        <fullName evidence="2">Putative lipoprotein</fullName>
    </submittedName>
</protein>
<keyword evidence="3" id="KW-1185">Reference proteome</keyword>
<dbReference type="eggNOG" id="ENOG5032U4X">
    <property type="taxonomic scope" value="Bacteria"/>
</dbReference>
<name>A0A062VEH5_9PROT</name>